<organism evidence="2 3">
    <name type="scientific">Rhamnella rubrinervis</name>
    <dbReference type="NCBI Taxonomy" id="2594499"/>
    <lineage>
        <taxon>Eukaryota</taxon>
        <taxon>Viridiplantae</taxon>
        <taxon>Streptophyta</taxon>
        <taxon>Embryophyta</taxon>
        <taxon>Tracheophyta</taxon>
        <taxon>Spermatophyta</taxon>
        <taxon>Magnoliopsida</taxon>
        <taxon>eudicotyledons</taxon>
        <taxon>Gunneridae</taxon>
        <taxon>Pentapetalae</taxon>
        <taxon>rosids</taxon>
        <taxon>fabids</taxon>
        <taxon>Rosales</taxon>
        <taxon>Rhamnaceae</taxon>
        <taxon>rhamnoid group</taxon>
        <taxon>Rhamneae</taxon>
        <taxon>Rhamnella</taxon>
    </lineage>
</organism>
<feature type="region of interest" description="Disordered" evidence="1">
    <location>
        <begin position="72"/>
        <end position="116"/>
    </location>
</feature>
<dbReference type="EMBL" id="VOIH02000010">
    <property type="protein sequence ID" value="KAF3435434.1"/>
    <property type="molecule type" value="Genomic_DNA"/>
</dbReference>
<dbReference type="SUPFAM" id="SSF53756">
    <property type="entry name" value="UDP-Glycosyltransferase/glycogen phosphorylase"/>
    <property type="match status" value="1"/>
</dbReference>
<gene>
    <name evidence="2" type="ORF">FNV43_RR22523</name>
</gene>
<reference evidence="2" key="1">
    <citation type="submission" date="2020-03" db="EMBL/GenBank/DDBJ databases">
        <title>A high-quality chromosome-level genome assembly of a woody plant with both climbing and erect habits, Rhamnella rubrinervis.</title>
        <authorList>
            <person name="Lu Z."/>
            <person name="Yang Y."/>
            <person name="Zhu X."/>
            <person name="Sun Y."/>
        </authorList>
    </citation>
    <scope>NUCLEOTIDE SEQUENCE</scope>
    <source>
        <strain evidence="2">BYM</strain>
        <tissue evidence="2">Leaf</tissue>
    </source>
</reference>
<dbReference type="OrthoDB" id="1621577at2759"/>
<keyword evidence="3" id="KW-1185">Reference proteome</keyword>
<dbReference type="Proteomes" id="UP000796880">
    <property type="component" value="Unassembled WGS sequence"/>
</dbReference>
<sequence length="116" mass="13719">MLPDYVRIENGLTLFLNEALECELKSYGAVVNSFYELEQAYADYFKQEMGRKTWDIRPVSLCNRNNIDGRDRKNTKIARESKQEDQRVEDMLPKGFEERMRESKREGQYEVGLHSC</sequence>
<name>A0A8K0DWC3_9ROSA</name>
<protein>
    <submittedName>
        <fullName evidence="2">Uncharacterized protein</fullName>
    </submittedName>
</protein>
<comment type="caution">
    <text evidence="2">The sequence shown here is derived from an EMBL/GenBank/DDBJ whole genome shotgun (WGS) entry which is preliminary data.</text>
</comment>
<dbReference type="Gene3D" id="3.40.50.2000">
    <property type="entry name" value="Glycogen Phosphorylase B"/>
    <property type="match status" value="1"/>
</dbReference>
<dbReference type="AlphaFoldDB" id="A0A8K0DWC3"/>
<evidence type="ECO:0000256" key="1">
    <source>
        <dbReference type="SAM" id="MobiDB-lite"/>
    </source>
</evidence>
<evidence type="ECO:0000313" key="3">
    <source>
        <dbReference type="Proteomes" id="UP000796880"/>
    </source>
</evidence>
<accession>A0A8K0DWC3</accession>
<feature type="compositionally biased region" description="Basic and acidic residues" evidence="1">
    <location>
        <begin position="72"/>
        <end position="108"/>
    </location>
</feature>
<evidence type="ECO:0000313" key="2">
    <source>
        <dbReference type="EMBL" id="KAF3435434.1"/>
    </source>
</evidence>
<proteinExistence type="predicted"/>